<dbReference type="InterPro" id="IPR009057">
    <property type="entry name" value="Homeodomain-like_sf"/>
</dbReference>
<dbReference type="Proteomes" id="UP000184388">
    <property type="component" value="Unassembled WGS sequence"/>
</dbReference>
<accession>A0A9X8N9P8</accession>
<dbReference type="SUPFAM" id="SSF46689">
    <property type="entry name" value="Homeodomain-like"/>
    <property type="match status" value="1"/>
</dbReference>
<reference evidence="3" key="1">
    <citation type="submission" date="2016-11" db="EMBL/GenBank/DDBJ databases">
        <authorList>
            <person name="Jaros S."/>
            <person name="Januszkiewicz K."/>
            <person name="Wedrychowicz H."/>
        </authorList>
    </citation>
    <scope>NUCLEOTIDE SEQUENCE [LARGE SCALE GENOMIC DNA]</scope>
    <source>
        <strain evidence="3">CGMCC 4.3555</strain>
    </source>
</reference>
<comment type="caution">
    <text evidence="2">The sequence shown here is derived from an EMBL/GenBank/DDBJ whole genome shotgun (WGS) entry which is preliminary data.</text>
</comment>
<feature type="domain" description="Tc1-like transposase DDE" evidence="1">
    <location>
        <begin position="188"/>
        <end position="332"/>
    </location>
</feature>
<dbReference type="Pfam" id="PF13358">
    <property type="entry name" value="DDE_3"/>
    <property type="match status" value="1"/>
</dbReference>
<dbReference type="Gene3D" id="3.30.420.10">
    <property type="entry name" value="Ribonuclease H-like superfamily/Ribonuclease H"/>
    <property type="match status" value="1"/>
</dbReference>
<dbReference type="SUPFAM" id="SSF53098">
    <property type="entry name" value="Ribonuclease H-like"/>
    <property type="match status" value="1"/>
</dbReference>
<dbReference type="GO" id="GO:0003676">
    <property type="term" value="F:nucleic acid binding"/>
    <property type="evidence" value="ECO:0007669"/>
    <property type="project" value="InterPro"/>
</dbReference>
<dbReference type="AlphaFoldDB" id="A0A9X8N9P8"/>
<evidence type="ECO:0000259" key="1">
    <source>
        <dbReference type="Pfam" id="PF13358"/>
    </source>
</evidence>
<protein>
    <submittedName>
        <fullName evidence="2">Transposase</fullName>
    </submittedName>
</protein>
<dbReference type="InterPro" id="IPR038717">
    <property type="entry name" value="Tc1-like_DDE_dom"/>
</dbReference>
<gene>
    <name evidence="2" type="ORF">SAMN05216268_1479</name>
</gene>
<dbReference type="InterPro" id="IPR036397">
    <property type="entry name" value="RNaseH_sf"/>
</dbReference>
<proteinExistence type="predicted"/>
<evidence type="ECO:0000313" key="3">
    <source>
        <dbReference type="Proteomes" id="UP000184388"/>
    </source>
</evidence>
<organism evidence="2 3">
    <name type="scientific">Streptomyces yunnanensis</name>
    <dbReference type="NCBI Taxonomy" id="156453"/>
    <lineage>
        <taxon>Bacteria</taxon>
        <taxon>Bacillati</taxon>
        <taxon>Actinomycetota</taxon>
        <taxon>Actinomycetes</taxon>
        <taxon>Kitasatosporales</taxon>
        <taxon>Streptomycetaceae</taxon>
        <taxon>Streptomyces</taxon>
    </lineage>
</organism>
<sequence>MIATVESRGGVMPVRSPFTVVWDTEQREMLRQLARSRTAPLRRILRARAALAAAEGLPTAAIARDLGVHVATIRRWRKRFHHEGIAALEDRSRPGRPRRYGPEVHLAIVATVTSAKPATDSQWTHKAIANSLESYGISASQVGRILAILDLKPHLVHGWLTRPDDPDFHKKAAEVCALYLHRPTRSIVLSVDEKTAIQARSRRHPTRPARPGDVERREFEYRRHGTAPIIAALDVHTGPVLVEDITRDNSAAFIRFLRQLDQATDASLTIHLILDNGSSHVAKTTRTWLAAHPHFVVHHTPRHASWLNQIEIFFSTLTRRLRRGEFTSRQDLIDQIIGFTLAYDDEARPFRRIEPKLMGFLLVGRV</sequence>
<evidence type="ECO:0000313" key="2">
    <source>
        <dbReference type="EMBL" id="SHN34690.1"/>
    </source>
</evidence>
<name>A0A9X8N9P8_9ACTN</name>
<dbReference type="Pfam" id="PF13565">
    <property type="entry name" value="HTH_32"/>
    <property type="match status" value="1"/>
</dbReference>
<dbReference type="NCBIfam" id="NF033545">
    <property type="entry name" value="transpos_IS630"/>
    <property type="match status" value="1"/>
</dbReference>
<dbReference type="InterPro" id="IPR047655">
    <property type="entry name" value="Transpos_IS630-like"/>
</dbReference>
<dbReference type="InterPro" id="IPR012337">
    <property type="entry name" value="RNaseH-like_sf"/>
</dbReference>
<dbReference type="EMBL" id="FRBK01000047">
    <property type="protein sequence ID" value="SHN34690.1"/>
    <property type="molecule type" value="Genomic_DNA"/>
</dbReference>